<evidence type="ECO:0000313" key="3">
    <source>
        <dbReference type="Proteomes" id="UP000027265"/>
    </source>
</evidence>
<feature type="compositionally biased region" description="Acidic residues" evidence="1">
    <location>
        <begin position="138"/>
        <end position="147"/>
    </location>
</feature>
<reference evidence="3" key="1">
    <citation type="journal article" date="2014" name="Proc. Natl. Acad. Sci. U.S.A.">
        <title>Extensive sampling of basidiomycete genomes demonstrates inadequacy of the white-rot/brown-rot paradigm for wood decay fungi.</title>
        <authorList>
            <person name="Riley R."/>
            <person name="Salamov A.A."/>
            <person name="Brown D.W."/>
            <person name="Nagy L.G."/>
            <person name="Floudas D."/>
            <person name="Held B.W."/>
            <person name="Levasseur A."/>
            <person name="Lombard V."/>
            <person name="Morin E."/>
            <person name="Otillar R."/>
            <person name="Lindquist E.A."/>
            <person name="Sun H."/>
            <person name="LaButti K.M."/>
            <person name="Schmutz J."/>
            <person name="Jabbour D."/>
            <person name="Luo H."/>
            <person name="Baker S.E."/>
            <person name="Pisabarro A.G."/>
            <person name="Walton J.D."/>
            <person name="Blanchette R.A."/>
            <person name="Henrissat B."/>
            <person name="Martin F."/>
            <person name="Cullen D."/>
            <person name="Hibbett D.S."/>
            <person name="Grigoriev I.V."/>
        </authorList>
    </citation>
    <scope>NUCLEOTIDE SEQUENCE [LARGE SCALE GENOMIC DNA]</scope>
    <source>
        <strain evidence="3">MUCL 33604</strain>
    </source>
</reference>
<evidence type="ECO:0000256" key="1">
    <source>
        <dbReference type="SAM" id="MobiDB-lite"/>
    </source>
</evidence>
<feature type="region of interest" description="Disordered" evidence="1">
    <location>
        <begin position="1"/>
        <end position="38"/>
    </location>
</feature>
<evidence type="ECO:0000313" key="2">
    <source>
        <dbReference type="EMBL" id="KDQ61089.1"/>
    </source>
</evidence>
<dbReference type="AlphaFoldDB" id="A0A067Q297"/>
<gene>
    <name evidence="2" type="ORF">JAAARDRAFT_191206</name>
</gene>
<accession>A0A067Q297</accession>
<dbReference type="HOGENOM" id="CLU_885852_0_0_1"/>
<feature type="compositionally biased region" description="Basic and acidic residues" evidence="1">
    <location>
        <begin position="153"/>
        <end position="168"/>
    </location>
</feature>
<organism evidence="2 3">
    <name type="scientific">Jaapia argillacea MUCL 33604</name>
    <dbReference type="NCBI Taxonomy" id="933084"/>
    <lineage>
        <taxon>Eukaryota</taxon>
        <taxon>Fungi</taxon>
        <taxon>Dikarya</taxon>
        <taxon>Basidiomycota</taxon>
        <taxon>Agaricomycotina</taxon>
        <taxon>Agaricomycetes</taxon>
        <taxon>Agaricomycetidae</taxon>
        <taxon>Jaapiales</taxon>
        <taxon>Jaapiaceae</taxon>
        <taxon>Jaapia</taxon>
    </lineage>
</organism>
<name>A0A067Q297_9AGAM</name>
<feature type="compositionally biased region" description="Low complexity" evidence="1">
    <location>
        <begin position="220"/>
        <end position="238"/>
    </location>
</feature>
<sequence length="314" mass="34993">MPAARTPKTTPRSKPAPGHATRLQQSSNGRAPPLMPKPKATFTMSKVMGLESKPYRAMTTRIREIGEKYLDTSKTWADQTHHAREVFLREARKSNPIFEEYVDAWPVQYYTANLWLAKKLSREKLSSQDRADGNSTDPGEDPDEDGNEGFSEGQERGHKVEQKPEYRKSSSALNPPSNRNGGTCTASGSQSTMSSSSGVVPASQAAPPLRQVCGSKQDAPSPSLKSSSTQSPQASSNSRQRRCPHLPKFFTEDEDVYNACRKYGLASPAGWELFLHSDISEREDILDHFFITRQVSPIQYRRMVKEVLALCDQQ</sequence>
<feature type="compositionally biased region" description="Polar residues" evidence="1">
    <location>
        <begin position="169"/>
        <end position="184"/>
    </location>
</feature>
<protein>
    <submittedName>
        <fullName evidence="2">Uncharacterized protein</fullName>
    </submittedName>
</protein>
<proteinExistence type="predicted"/>
<dbReference type="Proteomes" id="UP000027265">
    <property type="component" value="Unassembled WGS sequence"/>
</dbReference>
<keyword evidence="3" id="KW-1185">Reference proteome</keyword>
<dbReference type="InParanoid" id="A0A067Q297"/>
<dbReference type="EMBL" id="KL197713">
    <property type="protein sequence ID" value="KDQ61089.1"/>
    <property type="molecule type" value="Genomic_DNA"/>
</dbReference>
<feature type="region of interest" description="Disordered" evidence="1">
    <location>
        <begin position="124"/>
        <end position="243"/>
    </location>
</feature>
<feature type="compositionally biased region" description="Low complexity" evidence="1">
    <location>
        <begin position="185"/>
        <end position="207"/>
    </location>
</feature>